<sequence length="67" mass="7404">MEIVEFLGEFCGDKVAGVSKCTDLSPQDCFGCGNKVMDTLTGKVQELHVYEMNERDRGSPAYLLLSQ</sequence>
<dbReference type="Proteomes" id="UP001396334">
    <property type="component" value="Unassembled WGS sequence"/>
</dbReference>
<name>A0ABR2RY34_9ROSI</name>
<accession>A0ABR2RY34</accession>
<dbReference type="SUPFAM" id="SSF141493">
    <property type="entry name" value="Allene oxide cyclase-like"/>
    <property type="match status" value="1"/>
</dbReference>
<evidence type="ECO:0000313" key="2">
    <source>
        <dbReference type="Proteomes" id="UP001396334"/>
    </source>
</evidence>
<organism evidence="1 2">
    <name type="scientific">Hibiscus sabdariffa</name>
    <name type="common">roselle</name>
    <dbReference type="NCBI Taxonomy" id="183260"/>
    <lineage>
        <taxon>Eukaryota</taxon>
        <taxon>Viridiplantae</taxon>
        <taxon>Streptophyta</taxon>
        <taxon>Embryophyta</taxon>
        <taxon>Tracheophyta</taxon>
        <taxon>Spermatophyta</taxon>
        <taxon>Magnoliopsida</taxon>
        <taxon>eudicotyledons</taxon>
        <taxon>Gunneridae</taxon>
        <taxon>Pentapetalae</taxon>
        <taxon>rosids</taxon>
        <taxon>malvids</taxon>
        <taxon>Malvales</taxon>
        <taxon>Malvaceae</taxon>
        <taxon>Malvoideae</taxon>
        <taxon>Hibiscus</taxon>
    </lineage>
</organism>
<comment type="caution">
    <text evidence="1">The sequence shown here is derived from an EMBL/GenBank/DDBJ whole genome shotgun (WGS) entry which is preliminary data.</text>
</comment>
<dbReference type="InterPro" id="IPR044859">
    <property type="entry name" value="Allene_oxi_cyc_Dirigent"/>
</dbReference>
<keyword evidence="2" id="KW-1185">Reference proteome</keyword>
<evidence type="ECO:0000313" key="1">
    <source>
        <dbReference type="EMBL" id="KAK9017892.1"/>
    </source>
</evidence>
<protein>
    <submittedName>
        <fullName evidence="1">Uncharacterized protein</fullName>
    </submittedName>
</protein>
<dbReference type="Gene3D" id="2.40.480.10">
    <property type="entry name" value="Allene oxide cyclase-like"/>
    <property type="match status" value="1"/>
</dbReference>
<dbReference type="InterPro" id="IPR034871">
    <property type="entry name" value="Allene_oxi_cyc_sf"/>
</dbReference>
<gene>
    <name evidence="1" type="ORF">V6N11_000892</name>
</gene>
<proteinExistence type="predicted"/>
<dbReference type="EMBL" id="JBBPBN010000019">
    <property type="protein sequence ID" value="KAK9017892.1"/>
    <property type="molecule type" value="Genomic_DNA"/>
</dbReference>
<reference evidence="1 2" key="1">
    <citation type="journal article" date="2024" name="G3 (Bethesda)">
        <title>Genome assembly of Hibiscus sabdariffa L. provides insights into metabolisms of medicinal natural products.</title>
        <authorList>
            <person name="Kim T."/>
        </authorList>
    </citation>
    <scope>NUCLEOTIDE SEQUENCE [LARGE SCALE GENOMIC DNA]</scope>
    <source>
        <strain evidence="1">TK-2024</strain>
        <tissue evidence="1">Old leaves</tissue>
    </source>
</reference>